<protein>
    <recommendedName>
        <fullName evidence="1">SipL SPOCS domain-containing protein</fullName>
    </recommendedName>
</protein>
<dbReference type="AlphaFoldDB" id="A0A1M4SIH5"/>
<evidence type="ECO:0000313" key="2">
    <source>
        <dbReference type="EMBL" id="SHE32010.1"/>
    </source>
</evidence>
<name>A0A1M4SIH5_9CLOT</name>
<reference evidence="2 3" key="1">
    <citation type="submission" date="2016-11" db="EMBL/GenBank/DDBJ databases">
        <authorList>
            <person name="Jaros S."/>
            <person name="Januszkiewicz K."/>
            <person name="Wedrychowicz H."/>
        </authorList>
    </citation>
    <scope>NUCLEOTIDE SEQUENCE [LARGE SCALE GENOMIC DNA]</scope>
    <source>
        <strain evidence="2 3">DSM 2631</strain>
    </source>
</reference>
<evidence type="ECO:0000259" key="1">
    <source>
        <dbReference type="Pfam" id="PF12673"/>
    </source>
</evidence>
<dbReference type="RefSeq" id="WP_072892216.1">
    <property type="nucleotide sequence ID" value="NZ_FQVM01000001.1"/>
</dbReference>
<dbReference type="Proteomes" id="UP000184035">
    <property type="component" value="Unassembled WGS sequence"/>
</dbReference>
<dbReference type="OrthoDB" id="2381017at2"/>
<proteinExistence type="predicted"/>
<keyword evidence="3" id="KW-1185">Reference proteome</keyword>
<sequence length="251" mass="29251">MSCENYPDILPGGCDLVQCSDIEVDVREINDSGHFHHRRDDVYKVEKLIGKAKLERILIDDVTIPEGFLEIKKIKRRVILTQCKIVGKNLLVEGYIVKNITYVSPVDDDLNPCQCQSFRNNWSDIEVKIPFSIATRIKHHHHLKKNKEKDVSYLCDTMEDCCCDEGFMGHSPCESLTKQKVYLNETPHCKLYKYEITELDVNKKPCNECQQEDSVLYSTLVEKIVLKLYIKVFVKDYIKMPPYRPCDKKEK</sequence>
<gene>
    <name evidence="2" type="ORF">SAMN05443638_10142</name>
</gene>
<dbReference type="EMBL" id="FQVM01000001">
    <property type="protein sequence ID" value="SHE32010.1"/>
    <property type="molecule type" value="Genomic_DNA"/>
</dbReference>
<organism evidence="2 3">
    <name type="scientific">Clostridium fallax</name>
    <dbReference type="NCBI Taxonomy" id="1533"/>
    <lineage>
        <taxon>Bacteria</taxon>
        <taxon>Bacillati</taxon>
        <taxon>Bacillota</taxon>
        <taxon>Clostridia</taxon>
        <taxon>Eubacteriales</taxon>
        <taxon>Clostridiaceae</taxon>
        <taxon>Clostridium</taxon>
    </lineage>
</organism>
<evidence type="ECO:0000313" key="3">
    <source>
        <dbReference type="Proteomes" id="UP000184035"/>
    </source>
</evidence>
<dbReference type="InterPro" id="IPR024300">
    <property type="entry name" value="SipL_SPOCS_dom"/>
</dbReference>
<feature type="domain" description="SipL SPOCS" evidence="1">
    <location>
        <begin position="70"/>
        <end position="132"/>
    </location>
</feature>
<accession>A0A1M4SIH5</accession>
<dbReference type="Pfam" id="PF12673">
    <property type="entry name" value="SipL"/>
    <property type="match status" value="1"/>
</dbReference>
<dbReference type="STRING" id="1533.SAMN05443638_10142"/>